<keyword evidence="18" id="KW-1185">Reference proteome</keyword>
<evidence type="ECO:0000256" key="8">
    <source>
        <dbReference type="ARBA" id="ARBA00022777"/>
    </source>
</evidence>
<evidence type="ECO:0000256" key="11">
    <source>
        <dbReference type="ARBA" id="ARBA00023136"/>
    </source>
</evidence>
<feature type="transmembrane region" description="Helical" evidence="15">
    <location>
        <begin position="20"/>
        <end position="46"/>
    </location>
</feature>
<dbReference type="InterPro" id="IPR000719">
    <property type="entry name" value="Prot_kinase_dom"/>
</dbReference>
<dbReference type="PROSITE" id="PS00108">
    <property type="entry name" value="PROTEIN_KINASE_ST"/>
    <property type="match status" value="1"/>
</dbReference>
<dbReference type="PROSITE" id="PS50011">
    <property type="entry name" value="PROTEIN_KINASE_DOM"/>
    <property type="match status" value="1"/>
</dbReference>
<organism evidence="17 18">
    <name type="scientific">Digitaria exilis</name>
    <dbReference type="NCBI Taxonomy" id="1010633"/>
    <lineage>
        <taxon>Eukaryota</taxon>
        <taxon>Viridiplantae</taxon>
        <taxon>Streptophyta</taxon>
        <taxon>Embryophyta</taxon>
        <taxon>Tracheophyta</taxon>
        <taxon>Spermatophyta</taxon>
        <taxon>Magnoliopsida</taxon>
        <taxon>Liliopsida</taxon>
        <taxon>Poales</taxon>
        <taxon>Poaceae</taxon>
        <taxon>PACMAD clade</taxon>
        <taxon>Panicoideae</taxon>
        <taxon>Panicodae</taxon>
        <taxon>Paniceae</taxon>
        <taxon>Anthephorinae</taxon>
        <taxon>Digitaria</taxon>
    </lineage>
</organism>
<keyword evidence="5" id="KW-0808">Transferase</keyword>
<dbReference type="SUPFAM" id="SSF56112">
    <property type="entry name" value="Protein kinase-like (PK-like)"/>
    <property type="match status" value="1"/>
</dbReference>
<keyword evidence="9 14" id="KW-0067">ATP-binding</keyword>
<evidence type="ECO:0000313" key="18">
    <source>
        <dbReference type="Proteomes" id="UP000636709"/>
    </source>
</evidence>
<feature type="binding site" evidence="14">
    <location>
        <position position="218"/>
    </location>
    <ligand>
        <name>ATP</name>
        <dbReference type="ChEBI" id="CHEBI:30616"/>
    </ligand>
</feature>
<dbReference type="PANTHER" id="PTHR47984:SF38">
    <property type="entry name" value="OS10G0497600 PROTEIN"/>
    <property type="match status" value="1"/>
</dbReference>
<dbReference type="InterPro" id="IPR017441">
    <property type="entry name" value="Protein_kinase_ATP_BS"/>
</dbReference>
<evidence type="ECO:0000256" key="2">
    <source>
        <dbReference type="ARBA" id="ARBA00012513"/>
    </source>
</evidence>
<comment type="catalytic activity">
    <reaction evidence="13">
        <text>L-seryl-[protein] + ATP = O-phospho-L-seryl-[protein] + ADP + H(+)</text>
        <dbReference type="Rhea" id="RHEA:17989"/>
        <dbReference type="Rhea" id="RHEA-COMP:9863"/>
        <dbReference type="Rhea" id="RHEA-COMP:11604"/>
        <dbReference type="ChEBI" id="CHEBI:15378"/>
        <dbReference type="ChEBI" id="CHEBI:29999"/>
        <dbReference type="ChEBI" id="CHEBI:30616"/>
        <dbReference type="ChEBI" id="CHEBI:83421"/>
        <dbReference type="ChEBI" id="CHEBI:456216"/>
        <dbReference type="EC" id="2.7.11.1"/>
    </reaction>
</comment>
<dbReference type="InterPro" id="IPR008271">
    <property type="entry name" value="Ser/Thr_kinase_AS"/>
</dbReference>
<keyword evidence="8" id="KW-0418">Kinase</keyword>
<proteinExistence type="predicted"/>
<keyword evidence="11 15" id="KW-0472">Membrane</keyword>
<dbReference type="Gene3D" id="3.30.200.20">
    <property type="entry name" value="Phosphorylase Kinase, domain 1"/>
    <property type="match status" value="1"/>
</dbReference>
<evidence type="ECO:0000256" key="5">
    <source>
        <dbReference type="ARBA" id="ARBA00022679"/>
    </source>
</evidence>
<sequence length="504" mass="56258">MSAGEILRAELSSKTPPFGLRLWLVIGICIWVLILCILGLMCFWFVHRRKPSKSFDKIPVSQIPDVSKEIAVDEAHEHAVVQSFQVQESHALAVQETQYEKDSGKMLAHLVRSKSSDADNLSQCSSAYQCERAGSSYSGDEGSSGNARRQYSQYATVSASPLVGLPEFSHLGWGHWFTLRDLEHATKRFSKENVIGEGGYGVVYRGRLINGTDVAVKKLLNNMGQAEKEFRVEVEAIGHVRHKNLVRLLGYCVEGIHRMLVYEYVNNGNLEQWLHGAMRQHGVLTWEARMKIVLGIAKALSYLHEAIEPKVVHRDIKSSNILIDEEFNGKLSDFGLAKLLGAGKSHITTRVMGTFGYGLLNERSDVYSFGVLLLEAVTGRDPVDYARPANEVHLVEWLKMMVGSRRAEEVVDPDMELKPTIRALKRALLVALRCVDPDAEKRPTMGHVVRMLEAEDVPSREVVLLLCPPPPPRYNCFCAIGLNLLFSSCEGPSEPEGPQQQRGQ</sequence>
<dbReference type="Gene3D" id="1.10.510.10">
    <property type="entry name" value="Transferase(Phosphotransferase) domain 1"/>
    <property type="match status" value="1"/>
</dbReference>
<reference evidence="17" key="1">
    <citation type="submission" date="2020-07" db="EMBL/GenBank/DDBJ databases">
        <title>Genome sequence and genetic diversity analysis of an under-domesticated orphan crop, white fonio (Digitaria exilis).</title>
        <authorList>
            <person name="Bennetzen J.L."/>
            <person name="Chen S."/>
            <person name="Ma X."/>
            <person name="Wang X."/>
            <person name="Yssel A.E.J."/>
            <person name="Chaluvadi S.R."/>
            <person name="Johnson M."/>
            <person name="Gangashetty P."/>
            <person name="Hamidou F."/>
            <person name="Sanogo M.D."/>
            <person name="Zwaenepoel A."/>
            <person name="Wallace J."/>
            <person name="Van De Peer Y."/>
            <person name="Van Deynze A."/>
        </authorList>
    </citation>
    <scope>NUCLEOTIDE SEQUENCE</scope>
    <source>
        <tissue evidence="17">Leaves</tissue>
    </source>
</reference>
<comment type="subcellular location">
    <subcellularLocation>
        <location evidence="1">Membrane</location>
        <topology evidence="1">Single-pass membrane protein</topology>
    </subcellularLocation>
</comment>
<dbReference type="FunFam" id="1.10.510.10:FF:000035">
    <property type="entry name" value="Putative receptor-like serine/threonine-protein kinase"/>
    <property type="match status" value="1"/>
</dbReference>
<comment type="catalytic activity">
    <reaction evidence="12">
        <text>L-threonyl-[protein] + ATP = O-phospho-L-threonyl-[protein] + ADP + H(+)</text>
        <dbReference type="Rhea" id="RHEA:46608"/>
        <dbReference type="Rhea" id="RHEA-COMP:11060"/>
        <dbReference type="Rhea" id="RHEA-COMP:11605"/>
        <dbReference type="ChEBI" id="CHEBI:15378"/>
        <dbReference type="ChEBI" id="CHEBI:30013"/>
        <dbReference type="ChEBI" id="CHEBI:30616"/>
        <dbReference type="ChEBI" id="CHEBI:61977"/>
        <dbReference type="ChEBI" id="CHEBI:456216"/>
        <dbReference type="EC" id="2.7.11.1"/>
    </reaction>
</comment>
<dbReference type="GO" id="GO:0004674">
    <property type="term" value="F:protein serine/threonine kinase activity"/>
    <property type="evidence" value="ECO:0007669"/>
    <property type="project" value="UniProtKB-KW"/>
</dbReference>
<accession>A0A835B7J6</accession>
<dbReference type="Proteomes" id="UP000636709">
    <property type="component" value="Unassembled WGS sequence"/>
</dbReference>
<evidence type="ECO:0000256" key="10">
    <source>
        <dbReference type="ARBA" id="ARBA00022989"/>
    </source>
</evidence>
<keyword evidence="3" id="KW-0723">Serine/threonine-protein kinase</keyword>
<dbReference type="AlphaFoldDB" id="A0A835B7J6"/>
<dbReference type="OrthoDB" id="4062651at2759"/>
<dbReference type="CDD" id="cd14066">
    <property type="entry name" value="STKc_IRAK"/>
    <property type="match status" value="1"/>
</dbReference>
<keyword evidence="4" id="KW-0597">Phosphoprotein</keyword>
<evidence type="ECO:0000256" key="4">
    <source>
        <dbReference type="ARBA" id="ARBA00022553"/>
    </source>
</evidence>
<protein>
    <recommendedName>
        <fullName evidence="2">non-specific serine/threonine protein kinase</fullName>
        <ecNumber evidence="2">2.7.11.1</ecNumber>
    </recommendedName>
</protein>
<feature type="domain" description="Protein kinase" evidence="16">
    <location>
        <begin position="189"/>
        <end position="463"/>
    </location>
</feature>
<dbReference type="PROSITE" id="PS00107">
    <property type="entry name" value="PROTEIN_KINASE_ATP"/>
    <property type="match status" value="1"/>
</dbReference>
<dbReference type="GO" id="GO:0005524">
    <property type="term" value="F:ATP binding"/>
    <property type="evidence" value="ECO:0007669"/>
    <property type="project" value="UniProtKB-UniRule"/>
</dbReference>
<evidence type="ECO:0000256" key="6">
    <source>
        <dbReference type="ARBA" id="ARBA00022692"/>
    </source>
</evidence>
<evidence type="ECO:0000256" key="15">
    <source>
        <dbReference type="SAM" id="Phobius"/>
    </source>
</evidence>
<dbReference type="InterPro" id="IPR011009">
    <property type="entry name" value="Kinase-like_dom_sf"/>
</dbReference>
<keyword evidence="7 14" id="KW-0547">Nucleotide-binding</keyword>
<dbReference type="Pfam" id="PF00069">
    <property type="entry name" value="Pkinase"/>
    <property type="match status" value="1"/>
</dbReference>
<evidence type="ECO:0000256" key="12">
    <source>
        <dbReference type="ARBA" id="ARBA00047899"/>
    </source>
</evidence>
<dbReference type="FunFam" id="3.30.200.20:FF:000083">
    <property type="entry name" value="Putative receptor-like protein kinase"/>
    <property type="match status" value="1"/>
</dbReference>
<dbReference type="InterPro" id="IPR052232">
    <property type="entry name" value="RLK_Ser/Thr-Kinase"/>
</dbReference>
<dbReference type="GO" id="GO:0016020">
    <property type="term" value="C:membrane"/>
    <property type="evidence" value="ECO:0007669"/>
    <property type="project" value="UniProtKB-SubCell"/>
</dbReference>
<comment type="caution">
    <text evidence="17">The sequence shown here is derived from an EMBL/GenBank/DDBJ whole genome shotgun (WGS) entry which is preliminary data.</text>
</comment>
<dbReference type="SMART" id="SM00220">
    <property type="entry name" value="S_TKc"/>
    <property type="match status" value="1"/>
</dbReference>
<evidence type="ECO:0000313" key="17">
    <source>
        <dbReference type="EMBL" id="KAF8690509.1"/>
    </source>
</evidence>
<evidence type="ECO:0000256" key="14">
    <source>
        <dbReference type="PROSITE-ProRule" id="PRU10141"/>
    </source>
</evidence>
<dbReference type="EC" id="2.7.11.1" evidence="2"/>
<evidence type="ECO:0000259" key="16">
    <source>
        <dbReference type="PROSITE" id="PS50011"/>
    </source>
</evidence>
<gene>
    <name evidence="17" type="ORF">HU200_040867</name>
</gene>
<dbReference type="PANTHER" id="PTHR47984">
    <property type="entry name" value="OS01G0323000 PROTEIN"/>
    <property type="match status" value="1"/>
</dbReference>
<keyword evidence="6 15" id="KW-0812">Transmembrane</keyword>
<keyword evidence="10 15" id="KW-1133">Transmembrane helix</keyword>
<evidence type="ECO:0000256" key="3">
    <source>
        <dbReference type="ARBA" id="ARBA00022527"/>
    </source>
</evidence>
<dbReference type="EMBL" id="JACEFO010001972">
    <property type="protein sequence ID" value="KAF8690509.1"/>
    <property type="molecule type" value="Genomic_DNA"/>
</dbReference>
<evidence type="ECO:0000256" key="1">
    <source>
        <dbReference type="ARBA" id="ARBA00004167"/>
    </source>
</evidence>
<evidence type="ECO:0000256" key="7">
    <source>
        <dbReference type="ARBA" id="ARBA00022741"/>
    </source>
</evidence>
<name>A0A835B7J6_9POAL</name>
<evidence type="ECO:0000256" key="9">
    <source>
        <dbReference type="ARBA" id="ARBA00022840"/>
    </source>
</evidence>
<evidence type="ECO:0000256" key="13">
    <source>
        <dbReference type="ARBA" id="ARBA00048679"/>
    </source>
</evidence>